<evidence type="ECO:0000256" key="2">
    <source>
        <dbReference type="ARBA" id="ARBA00022679"/>
    </source>
</evidence>
<organism evidence="4 5">
    <name type="scientific">Entomospira culicis</name>
    <dbReference type="NCBI Taxonomy" id="2719989"/>
    <lineage>
        <taxon>Bacteria</taxon>
        <taxon>Pseudomonadati</taxon>
        <taxon>Spirochaetota</taxon>
        <taxon>Spirochaetia</taxon>
        <taxon>Spirochaetales</taxon>
        <taxon>Spirochaetaceae</taxon>
        <taxon>Entomospira</taxon>
    </lineage>
</organism>
<dbReference type="PROSITE" id="PS00092">
    <property type="entry name" value="N6_MTASE"/>
    <property type="match status" value="1"/>
</dbReference>
<accession>A0A968GE42</accession>
<reference evidence="4" key="1">
    <citation type="submission" date="2020-03" db="EMBL/GenBank/DDBJ databases">
        <title>Spirochaetal bacteria isolated from arthropods constitute a novel genus Entomospira genus novum within the order Spirochaetales.</title>
        <authorList>
            <person name="Grana-Miraglia L."/>
            <person name="Sikutova S."/>
            <person name="Fingerle V."/>
            <person name="Sing A."/>
            <person name="Castillo-Ramirez S."/>
            <person name="Margos G."/>
            <person name="Rudolf I."/>
        </authorList>
    </citation>
    <scope>NUCLEOTIDE SEQUENCE</scope>
    <source>
        <strain evidence="4">BR149</strain>
    </source>
</reference>
<dbReference type="GO" id="GO:0032259">
    <property type="term" value="P:methylation"/>
    <property type="evidence" value="ECO:0007669"/>
    <property type="project" value="UniProtKB-KW"/>
</dbReference>
<dbReference type="EMBL" id="JAATLM010000001">
    <property type="protein sequence ID" value="NIZ68853.1"/>
    <property type="molecule type" value="Genomic_DNA"/>
</dbReference>
<dbReference type="GO" id="GO:0003676">
    <property type="term" value="F:nucleic acid binding"/>
    <property type="evidence" value="ECO:0007669"/>
    <property type="project" value="InterPro"/>
</dbReference>
<dbReference type="SUPFAM" id="SSF53335">
    <property type="entry name" value="S-adenosyl-L-methionine-dependent methyltransferases"/>
    <property type="match status" value="1"/>
</dbReference>
<dbReference type="RefSeq" id="WP_167694968.1">
    <property type="nucleotide sequence ID" value="NZ_CP118181.1"/>
</dbReference>
<evidence type="ECO:0000313" key="4">
    <source>
        <dbReference type="EMBL" id="NIZ68853.1"/>
    </source>
</evidence>
<evidence type="ECO:0000256" key="1">
    <source>
        <dbReference type="ARBA" id="ARBA00022603"/>
    </source>
</evidence>
<dbReference type="Gene3D" id="3.40.50.150">
    <property type="entry name" value="Vaccinia Virus protein VP39"/>
    <property type="match status" value="1"/>
</dbReference>
<evidence type="ECO:0000256" key="3">
    <source>
        <dbReference type="ARBA" id="ARBA00022691"/>
    </source>
</evidence>
<evidence type="ECO:0008006" key="6">
    <source>
        <dbReference type="Google" id="ProtNLM"/>
    </source>
</evidence>
<dbReference type="PANTHER" id="PTHR33841">
    <property type="entry name" value="DNA METHYLTRANSFERASE YEEA-RELATED"/>
    <property type="match status" value="1"/>
</dbReference>
<sequence length="485" mass="56060">MDVSIHPNIGEVFTPSYWAQFAAQTSGIYQAWLDGASVLDPFMGEGALLLALIDLAIKDNIPVAEIPIHRLFGFDWQVMHINTFKRFIEDRQLTFIAENFMVTDTFFCHKELTIDILFTNPPWITFGSLSPERQAQLKPLFIHYDLVNTSSFIMGGSHVDLSALALAVSLDRWPPQKRQLLAFIPHSLLTSAAHAPWRNFIPRNSPILQPQWYYNLSNLKVFPISCDYGLLYMTENPPSRHYYKKPVTANHWREQPWPNTQITPEPFPLKPQQRPRQGINTSGANSCFIFQHYQVIDDEHVQVSNVHHEVILPKALVHPLLTAKNFKEDHFEPYRWIFLPYHPEDGQILSQKELEHNYPSAYTYLLRVKEQLTSRKGIMLKSYMKRADFYVLLGVNSYTFAPYKVVWQAMGSYIMRPIIVTRDIHANQALHAYIPAYSLEEAQAIQAFLESYPVQDYFHAFDVAGSKSFAQPHRLLALFDFTQNS</sequence>
<keyword evidence="3" id="KW-0949">S-adenosyl-L-methionine</keyword>
<keyword evidence="5" id="KW-1185">Reference proteome</keyword>
<evidence type="ECO:0000313" key="5">
    <source>
        <dbReference type="Proteomes" id="UP000778951"/>
    </source>
</evidence>
<name>A0A968GE42_9SPIO</name>
<keyword evidence="1" id="KW-0489">Methyltransferase</keyword>
<proteinExistence type="predicted"/>
<gene>
    <name evidence="4" type="ORF">HCT48_01275</name>
</gene>
<dbReference type="InterPro" id="IPR050953">
    <property type="entry name" value="N4_N6_ade-DNA_methylase"/>
</dbReference>
<dbReference type="GO" id="GO:0009007">
    <property type="term" value="F:site-specific DNA-methyltransferase (adenine-specific) activity"/>
    <property type="evidence" value="ECO:0007669"/>
    <property type="project" value="UniProtKB-EC"/>
</dbReference>
<comment type="caution">
    <text evidence="4">The sequence shown here is derived from an EMBL/GenBank/DDBJ whole genome shotgun (WGS) entry which is preliminary data.</text>
</comment>
<protein>
    <recommendedName>
        <fullName evidence="6">Site-specific DNA-methyltransferase (adenine-specific)</fullName>
    </recommendedName>
</protein>
<dbReference type="Proteomes" id="UP000778951">
    <property type="component" value="Unassembled WGS sequence"/>
</dbReference>
<dbReference type="PRINTS" id="PR00507">
    <property type="entry name" value="N12N6MTFRASE"/>
</dbReference>
<dbReference type="InterPro" id="IPR002052">
    <property type="entry name" value="DNA_methylase_N6_adenine_CS"/>
</dbReference>
<keyword evidence="2" id="KW-0808">Transferase</keyword>
<dbReference type="AlphaFoldDB" id="A0A968GE42"/>
<dbReference type="PANTHER" id="PTHR33841:SF5">
    <property type="entry name" value="DNA METHYLASE (MODIFICATION METHYLASE) (METHYLTRANSFERASE)-RELATED"/>
    <property type="match status" value="1"/>
</dbReference>
<dbReference type="InterPro" id="IPR029063">
    <property type="entry name" value="SAM-dependent_MTases_sf"/>
</dbReference>